<dbReference type="InterPro" id="IPR046947">
    <property type="entry name" value="LytR-like"/>
</dbReference>
<sequence length="145" mass="17183">MRVRIEKVNKKEEEHVLIRCCKANEEVLEIIDFIKSRDDTLLGYEDARKCQIPLRDVYYFEGVDNKVYAYLKNNVYEIKNKLYELEEIYSTKKFFRCSKSVLVNLLKIESVKPALNGRFNAKLLNGEQVIISRSYVPELKKILRI</sequence>
<dbReference type="PANTHER" id="PTHR37299:SF4">
    <property type="entry name" value="TRANSCRIPTIONAL REGULATOR"/>
    <property type="match status" value="1"/>
</dbReference>
<dbReference type="RefSeq" id="WP_271715990.1">
    <property type="nucleotide sequence ID" value="NZ_AP024169.1"/>
</dbReference>
<dbReference type="EMBL" id="AP024169">
    <property type="protein sequence ID" value="BCN30795.1"/>
    <property type="molecule type" value="Genomic_DNA"/>
</dbReference>
<dbReference type="PANTHER" id="PTHR37299">
    <property type="entry name" value="TRANSCRIPTIONAL REGULATOR-RELATED"/>
    <property type="match status" value="1"/>
</dbReference>
<dbReference type="SMART" id="SM00850">
    <property type="entry name" value="LytTR"/>
    <property type="match status" value="1"/>
</dbReference>
<dbReference type="Pfam" id="PF04397">
    <property type="entry name" value="LytTR"/>
    <property type="match status" value="1"/>
</dbReference>
<dbReference type="InterPro" id="IPR007492">
    <property type="entry name" value="LytTR_DNA-bd_dom"/>
</dbReference>
<keyword evidence="3" id="KW-1185">Reference proteome</keyword>
<dbReference type="Gene3D" id="2.40.50.1020">
    <property type="entry name" value="LytTr DNA-binding domain"/>
    <property type="match status" value="1"/>
</dbReference>
<organism evidence="2 3">
    <name type="scientific">Anaeromicropila herbilytica</name>
    <dbReference type="NCBI Taxonomy" id="2785025"/>
    <lineage>
        <taxon>Bacteria</taxon>
        <taxon>Bacillati</taxon>
        <taxon>Bacillota</taxon>
        <taxon>Clostridia</taxon>
        <taxon>Lachnospirales</taxon>
        <taxon>Lachnospiraceae</taxon>
        <taxon>Anaeromicropila</taxon>
    </lineage>
</organism>
<evidence type="ECO:0000259" key="1">
    <source>
        <dbReference type="PROSITE" id="PS50930"/>
    </source>
</evidence>
<proteinExistence type="predicted"/>
<dbReference type="GO" id="GO:0003677">
    <property type="term" value="F:DNA binding"/>
    <property type="evidence" value="ECO:0007669"/>
    <property type="project" value="InterPro"/>
</dbReference>
<dbReference type="Proteomes" id="UP000595897">
    <property type="component" value="Chromosome"/>
</dbReference>
<reference evidence="2 3" key="1">
    <citation type="submission" date="2020-11" db="EMBL/GenBank/DDBJ databases">
        <title>Draft genome sequencing of a Lachnospiraceae strain isolated from anoxic soil subjected to BSD treatment.</title>
        <authorList>
            <person name="Uek A."/>
            <person name="Tonouchi A."/>
        </authorList>
    </citation>
    <scope>NUCLEOTIDE SEQUENCE [LARGE SCALE GENOMIC DNA]</scope>
    <source>
        <strain evidence="2 3">TB5</strain>
    </source>
</reference>
<dbReference type="GO" id="GO:0000156">
    <property type="term" value="F:phosphorelay response regulator activity"/>
    <property type="evidence" value="ECO:0007669"/>
    <property type="project" value="InterPro"/>
</dbReference>
<protein>
    <submittedName>
        <fullName evidence="2">LytR family transcriptional regulator</fullName>
    </submittedName>
</protein>
<name>A0A7R7EL16_9FIRM</name>
<gene>
    <name evidence="2" type="ORF">bsdtb5_20900</name>
</gene>
<dbReference type="AlphaFoldDB" id="A0A7R7EL16"/>
<accession>A0A7R7EL16</accession>
<dbReference type="KEGG" id="ahb:bsdtb5_20900"/>
<evidence type="ECO:0000313" key="3">
    <source>
        <dbReference type="Proteomes" id="UP000595897"/>
    </source>
</evidence>
<feature type="domain" description="HTH LytTR-type" evidence="1">
    <location>
        <begin position="41"/>
        <end position="145"/>
    </location>
</feature>
<evidence type="ECO:0000313" key="2">
    <source>
        <dbReference type="EMBL" id="BCN30795.1"/>
    </source>
</evidence>
<dbReference type="PROSITE" id="PS50930">
    <property type="entry name" value="HTH_LYTTR"/>
    <property type="match status" value="1"/>
</dbReference>